<keyword evidence="11" id="KW-1185">Reference proteome</keyword>
<keyword evidence="4 8" id="KW-0031">Aminopeptidase</keyword>
<dbReference type="OrthoDB" id="9809354at2"/>
<dbReference type="PRINTS" id="PR00481">
    <property type="entry name" value="LAMNOPPTDASE"/>
</dbReference>
<evidence type="ECO:0000256" key="6">
    <source>
        <dbReference type="ARBA" id="ARBA00022801"/>
    </source>
</evidence>
<dbReference type="PANTHER" id="PTHR11963:SF23">
    <property type="entry name" value="CYTOSOL AMINOPEPTIDASE"/>
    <property type="match status" value="1"/>
</dbReference>
<keyword evidence="6 8" id="KW-0378">Hydrolase</keyword>
<feature type="binding site" evidence="8">
    <location>
        <position position="291"/>
    </location>
    <ligand>
        <name>Mn(2+)</name>
        <dbReference type="ChEBI" id="CHEBI:29035"/>
        <label>2</label>
    </ligand>
</feature>
<dbReference type="NCBIfam" id="NF002074">
    <property type="entry name" value="PRK00913.1-4"/>
    <property type="match status" value="1"/>
</dbReference>
<evidence type="ECO:0000256" key="7">
    <source>
        <dbReference type="ARBA" id="ARBA00023211"/>
    </source>
</evidence>
<organism evidence="10 11">
    <name type="scientific">Candidatus Annandia adelgestsuga</name>
    <dbReference type="NCBI Taxonomy" id="1302411"/>
    <lineage>
        <taxon>Bacteria</taxon>
        <taxon>Pseudomonadati</taxon>
        <taxon>Pseudomonadota</taxon>
        <taxon>Gammaproteobacteria</taxon>
        <taxon>Enterobacterales</taxon>
        <taxon>Enterobacteriaceae</taxon>
        <taxon>Candidatus Annandia</taxon>
    </lineage>
</organism>
<dbReference type="SUPFAM" id="SSF52949">
    <property type="entry name" value="Macro domain-like"/>
    <property type="match status" value="1"/>
</dbReference>
<dbReference type="GO" id="GO:0005737">
    <property type="term" value="C:cytoplasm"/>
    <property type="evidence" value="ECO:0007669"/>
    <property type="project" value="UniProtKB-SubCell"/>
</dbReference>
<name>A0A3Q9CM87_9ENTR</name>
<dbReference type="Gene3D" id="3.40.220.10">
    <property type="entry name" value="Leucine Aminopeptidase, subunit E, domain 1"/>
    <property type="match status" value="1"/>
</dbReference>
<feature type="binding site" evidence="8">
    <location>
        <position position="352"/>
    </location>
    <ligand>
        <name>Mn(2+)</name>
        <dbReference type="ChEBI" id="CHEBI:29035"/>
        <label>1</label>
    </ligand>
</feature>
<keyword evidence="8" id="KW-0963">Cytoplasm</keyword>
<dbReference type="Gene3D" id="3.40.630.10">
    <property type="entry name" value="Zn peptidases"/>
    <property type="match status" value="1"/>
</dbReference>
<dbReference type="SUPFAM" id="SSF53187">
    <property type="entry name" value="Zn-dependent exopeptidases"/>
    <property type="match status" value="1"/>
</dbReference>
<reference evidence="10 11" key="1">
    <citation type="journal article" date="2018" name="Genome Biol. Evol.">
        <title>Partnering With a Pest: Genomes of Hemlock Woolly Adelgid Symbionts Reveal Atypical Nutritional Provisioning Patterns in Dual-Obligate Bacteria.</title>
        <authorList>
            <person name="Weglarz K.M."/>
            <person name="Havill N.P."/>
            <person name="Burke G.R."/>
            <person name="von Dohlen C.D."/>
        </authorList>
    </citation>
    <scope>NUCLEOTIDE SEQUENCE [LARGE SCALE GENOMIC DNA]</scope>
    <source>
        <strain evidence="10">ENA</strain>
    </source>
</reference>
<dbReference type="InterPro" id="IPR000819">
    <property type="entry name" value="Peptidase_M17_C"/>
</dbReference>
<keyword evidence="8" id="KW-0479">Metal-binding</keyword>
<dbReference type="GO" id="GO:0030145">
    <property type="term" value="F:manganese ion binding"/>
    <property type="evidence" value="ECO:0007669"/>
    <property type="project" value="UniProtKB-UniRule"/>
</dbReference>
<evidence type="ECO:0000256" key="5">
    <source>
        <dbReference type="ARBA" id="ARBA00022670"/>
    </source>
</evidence>
<dbReference type="HAMAP" id="MF_00181">
    <property type="entry name" value="Cytosol_peptidase_M17"/>
    <property type="match status" value="1"/>
</dbReference>
<evidence type="ECO:0000256" key="2">
    <source>
        <dbReference type="ARBA" id="ARBA00000967"/>
    </source>
</evidence>
<dbReference type="GO" id="GO:0070006">
    <property type="term" value="F:metalloaminopeptidase activity"/>
    <property type="evidence" value="ECO:0007669"/>
    <property type="project" value="InterPro"/>
</dbReference>
<comment type="subcellular location">
    <subcellularLocation>
        <location evidence="8">Cytoplasm</location>
    </subcellularLocation>
</comment>
<accession>A0A3Q9CM87</accession>
<evidence type="ECO:0000313" key="11">
    <source>
        <dbReference type="Proteomes" id="UP000274458"/>
    </source>
</evidence>
<dbReference type="PANTHER" id="PTHR11963">
    <property type="entry name" value="LEUCINE AMINOPEPTIDASE-RELATED"/>
    <property type="match status" value="1"/>
</dbReference>
<sequence length="501" mass="56826">MEFTFNFNILDKKTNTCAIISVFKNKELSNIGNKLNIISNNYILCEINNSGLNGKINQSLLLHNVPNIKYKRLLIIGCGNKKKFNINKYINSINKIINIIKNTNIKKIHFFLTELNIYKLNIYWKIRKAIELIEDKLYVFNKFKNKKKTFNIKKIIFYINKEKNINLAIIAIKQGIAISNSIKIVKDISNLPPNICNSSYLSMRSYRLQDIFPDKIKVFNINEKDMKKLEMNAYLSVGRESENESLMSIIKYSNHKNINKKPIVFIGKGVTFDSGGISLKNHYKMDEMKYDMCAASVVYGLMVAIAKLELPLNVIGILACCENMLGGNSYRPGDIIKTMSGINVEIINTDAEGRLIICDVLTYVKRFNPEIVIDIATLTGACIIALGNKINGLMSNSNTLSKELLNSAKISGDCTWLLPIKEEYKKKFNSKFADIVNINNNNSGGAIFAACFLSYFAKNYKWAHLDIAGTSHYNNIGATGRPLYLLIQFLLKKSKIDIPLY</sequence>
<feature type="binding site" evidence="8">
    <location>
        <position position="268"/>
    </location>
    <ligand>
        <name>Mn(2+)</name>
        <dbReference type="ChEBI" id="CHEBI:29035"/>
        <label>2</label>
    </ligand>
</feature>
<keyword evidence="5 8" id="KW-0645">Protease</keyword>
<dbReference type="EC" id="3.4.11.1" evidence="8"/>
<dbReference type="Proteomes" id="UP000274458">
    <property type="component" value="Chromosome"/>
</dbReference>
<feature type="active site" evidence="8">
    <location>
        <position position="280"/>
    </location>
</feature>
<dbReference type="EMBL" id="CP026513">
    <property type="protein sequence ID" value="AZP36311.1"/>
    <property type="molecule type" value="Genomic_DNA"/>
</dbReference>
<feature type="binding site" evidence="8">
    <location>
        <position position="273"/>
    </location>
    <ligand>
        <name>Mn(2+)</name>
        <dbReference type="ChEBI" id="CHEBI:29035"/>
        <label>1</label>
    </ligand>
</feature>
<dbReference type="CDD" id="cd00433">
    <property type="entry name" value="Peptidase_M17"/>
    <property type="match status" value="1"/>
</dbReference>
<feature type="binding site" evidence="8">
    <location>
        <position position="350"/>
    </location>
    <ligand>
        <name>Mn(2+)</name>
        <dbReference type="ChEBI" id="CHEBI:29035"/>
        <label>1</label>
    </ligand>
</feature>
<gene>
    <name evidence="8 10" type="primary">pepA</name>
    <name evidence="10" type="ORF">C3B56_00211</name>
</gene>
<dbReference type="InterPro" id="IPR043472">
    <property type="entry name" value="Macro_dom-like"/>
</dbReference>
<evidence type="ECO:0000256" key="4">
    <source>
        <dbReference type="ARBA" id="ARBA00022438"/>
    </source>
</evidence>
<dbReference type="PROSITE" id="PS00631">
    <property type="entry name" value="CYTOSOL_AP"/>
    <property type="match status" value="1"/>
</dbReference>
<proteinExistence type="inferred from homology"/>
<dbReference type="EC" id="3.4.11.10" evidence="8"/>
<evidence type="ECO:0000256" key="8">
    <source>
        <dbReference type="HAMAP-Rule" id="MF_00181"/>
    </source>
</evidence>
<dbReference type="InterPro" id="IPR011356">
    <property type="entry name" value="Leucine_aapep/pepB"/>
</dbReference>
<keyword evidence="7 8" id="KW-0464">Manganese</keyword>
<feature type="active site" evidence="8">
    <location>
        <position position="354"/>
    </location>
</feature>
<protein>
    <recommendedName>
        <fullName evidence="8">Probable cytosol aminopeptidase</fullName>
        <ecNumber evidence="8">3.4.11.1</ecNumber>
    </recommendedName>
    <alternativeName>
        <fullName evidence="8">Leucine aminopeptidase</fullName>
        <shortName evidence="8">LAP</shortName>
        <ecNumber evidence="8">3.4.11.10</ecNumber>
    </alternativeName>
    <alternativeName>
        <fullName evidence="8">Leucyl aminopeptidase</fullName>
    </alternativeName>
</protein>
<comment type="similarity">
    <text evidence="3 8">Belongs to the peptidase M17 family.</text>
</comment>
<dbReference type="Pfam" id="PF00883">
    <property type="entry name" value="Peptidase_M17"/>
    <property type="match status" value="1"/>
</dbReference>
<comment type="cofactor">
    <cofactor evidence="8">
        <name>Mn(2+)</name>
        <dbReference type="ChEBI" id="CHEBI:29035"/>
    </cofactor>
    <text evidence="8">Binds 2 manganese ions per subunit.</text>
</comment>
<feature type="binding site" evidence="8">
    <location>
        <position position="352"/>
    </location>
    <ligand>
        <name>Mn(2+)</name>
        <dbReference type="ChEBI" id="CHEBI:29035"/>
        <label>2</label>
    </ligand>
</feature>
<dbReference type="InterPro" id="IPR008283">
    <property type="entry name" value="Peptidase_M17_N"/>
</dbReference>
<feature type="domain" description="Cytosol aminopeptidase" evidence="9">
    <location>
        <begin position="348"/>
        <end position="355"/>
    </location>
</feature>
<feature type="binding site" evidence="8">
    <location>
        <position position="273"/>
    </location>
    <ligand>
        <name>Mn(2+)</name>
        <dbReference type="ChEBI" id="CHEBI:29035"/>
        <label>2</label>
    </ligand>
</feature>
<comment type="catalytic activity">
    <reaction evidence="2 8">
        <text>Release of an N-terminal amino acid, preferentially leucine, but not glutamic or aspartic acids.</text>
        <dbReference type="EC" id="3.4.11.10"/>
    </reaction>
</comment>
<comment type="function">
    <text evidence="8">Presumably involved in the processing and regular turnover of intracellular proteins. Catalyzes the removal of unsubstituted N-terminal amino acids from various peptides.</text>
</comment>
<dbReference type="KEGG" id="aade:C3B56_00211"/>
<evidence type="ECO:0000259" key="9">
    <source>
        <dbReference type="PROSITE" id="PS00631"/>
    </source>
</evidence>
<evidence type="ECO:0000256" key="1">
    <source>
        <dbReference type="ARBA" id="ARBA00000135"/>
    </source>
</evidence>
<dbReference type="Pfam" id="PF02789">
    <property type="entry name" value="Peptidase_M17_N"/>
    <property type="match status" value="1"/>
</dbReference>
<dbReference type="RefSeq" id="WP_126071582.1">
    <property type="nucleotide sequence ID" value="NZ_CP026513.1"/>
</dbReference>
<dbReference type="GO" id="GO:0006508">
    <property type="term" value="P:proteolysis"/>
    <property type="evidence" value="ECO:0007669"/>
    <property type="project" value="UniProtKB-KW"/>
</dbReference>
<dbReference type="InterPro" id="IPR023042">
    <property type="entry name" value="Peptidase_M17_leu_NH2_pept"/>
</dbReference>
<evidence type="ECO:0000313" key="10">
    <source>
        <dbReference type="EMBL" id="AZP36311.1"/>
    </source>
</evidence>
<evidence type="ECO:0000256" key="3">
    <source>
        <dbReference type="ARBA" id="ARBA00009528"/>
    </source>
</evidence>
<comment type="catalytic activity">
    <reaction evidence="1 8">
        <text>Release of an N-terminal amino acid, Xaa-|-Yaa-, in which Xaa is preferably Leu, but may be other amino acids including Pro although not Arg or Lys, and Yaa may be Pro. Amino acid amides and methyl esters are also readily hydrolyzed, but rates on arylamides are exceedingly low.</text>
        <dbReference type="EC" id="3.4.11.1"/>
    </reaction>
</comment>
<dbReference type="AlphaFoldDB" id="A0A3Q9CM87"/>